<feature type="compositionally biased region" description="Low complexity" evidence="10">
    <location>
        <begin position="150"/>
        <end position="171"/>
    </location>
</feature>
<proteinExistence type="predicted"/>
<dbReference type="RefSeq" id="XP_029220020.1">
    <property type="nucleotide sequence ID" value="XM_029364097.1"/>
</dbReference>
<keyword evidence="5" id="KW-0862">Zinc</keyword>
<feature type="region of interest" description="Disordered" evidence="10">
    <location>
        <begin position="308"/>
        <end position="357"/>
    </location>
</feature>
<dbReference type="GO" id="GO:0008270">
    <property type="term" value="F:zinc ion binding"/>
    <property type="evidence" value="ECO:0007669"/>
    <property type="project" value="UniProtKB-KW"/>
</dbReference>
<dbReference type="EMBL" id="NWUJ01000004">
    <property type="protein sequence ID" value="PFH36011.1"/>
    <property type="molecule type" value="Genomic_DNA"/>
</dbReference>
<dbReference type="VEuPathDB" id="ToxoDB:BESB_056620"/>
<dbReference type="Proteomes" id="UP000224006">
    <property type="component" value="Chromosome IV"/>
</dbReference>
<feature type="compositionally biased region" description="Polar residues" evidence="10">
    <location>
        <begin position="622"/>
        <end position="640"/>
    </location>
</feature>
<evidence type="ECO:0000256" key="2">
    <source>
        <dbReference type="ARBA" id="ARBA00022723"/>
    </source>
</evidence>
<evidence type="ECO:0000259" key="12">
    <source>
        <dbReference type="PROSITE" id="PS50157"/>
    </source>
</evidence>
<comment type="caution">
    <text evidence="13">The sequence shown here is derived from an EMBL/GenBank/DDBJ whole genome shotgun (WGS) entry which is preliminary data.</text>
</comment>
<evidence type="ECO:0000256" key="4">
    <source>
        <dbReference type="ARBA" id="ARBA00022771"/>
    </source>
</evidence>
<feature type="region of interest" description="Disordered" evidence="10">
    <location>
        <begin position="214"/>
        <end position="233"/>
    </location>
</feature>
<feature type="region of interest" description="Disordered" evidence="10">
    <location>
        <begin position="972"/>
        <end position="1001"/>
    </location>
</feature>
<feature type="region of interest" description="Disordered" evidence="10">
    <location>
        <begin position="728"/>
        <end position="750"/>
    </location>
</feature>
<keyword evidence="4 9" id="KW-0863">Zinc-finger</keyword>
<dbReference type="PROSITE" id="PS50157">
    <property type="entry name" value="ZINC_FINGER_C2H2_2"/>
    <property type="match status" value="4"/>
</dbReference>
<feature type="region of interest" description="Disordered" evidence="10">
    <location>
        <begin position="856"/>
        <end position="879"/>
    </location>
</feature>
<evidence type="ECO:0000256" key="10">
    <source>
        <dbReference type="SAM" id="MobiDB-lite"/>
    </source>
</evidence>
<feature type="domain" description="C2H2-type" evidence="12">
    <location>
        <begin position="1377"/>
        <end position="1406"/>
    </location>
</feature>
<keyword evidence="7" id="KW-0804">Transcription</keyword>
<feature type="compositionally biased region" description="Low complexity" evidence="10">
    <location>
        <begin position="223"/>
        <end position="233"/>
    </location>
</feature>
<feature type="domain" description="C2H2-type" evidence="12">
    <location>
        <begin position="1436"/>
        <end position="1465"/>
    </location>
</feature>
<evidence type="ECO:0000256" key="1">
    <source>
        <dbReference type="ARBA" id="ARBA00004123"/>
    </source>
</evidence>
<dbReference type="FunFam" id="3.30.160.60:FF:000130">
    <property type="entry name" value="Spalt-like transcription factor 4"/>
    <property type="match status" value="1"/>
</dbReference>
<name>A0A2A9MIC7_BESBE</name>
<dbReference type="KEGG" id="bbes:BESB_056620"/>
<comment type="subcellular location">
    <subcellularLocation>
        <location evidence="1">Nucleus</location>
    </subcellularLocation>
</comment>
<feature type="domain" description="C2H2-type" evidence="12">
    <location>
        <begin position="1348"/>
        <end position="1376"/>
    </location>
</feature>
<reference evidence="13 14" key="1">
    <citation type="submission" date="2017-09" db="EMBL/GenBank/DDBJ databases">
        <title>Genome sequencing of Besnoitia besnoiti strain Bb-Ger1.</title>
        <authorList>
            <person name="Schares G."/>
            <person name="Venepally P."/>
            <person name="Lorenzi H.A."/>
        </authorList>
    </citation>
    <scope>NUCLEOTIDE SEQUENCE [LARGE SCALE GENOMIC DNA]</scope>
    <source>
        <strain evidence="13 14">Bb-Ger1</strain>
    </source>
</reference>
<keyword evidence="14" id="KW-1185">Reference proteome</keyword>
<feature type="signal peptide" evidence="11">
    <location>
        <begin position="1"/>
        <end position="22"/>
    </location>
</feature>
<evidence type="ECO:0000313" key="14">
    <source>
        <dbReference type="Proteomes" id="UP000224006"/>
    </source>
</evidence>
<feature type="region of interest" description="Disordered" evidence="10">
    <location>
        <begin position="1296"/>
        <end position="1343"/>
    </location>
</feature>
<dbReference type="PANTHER" id="PTHR16515:SF49">
    <property type="entry name" value="GASTRULA ZINC FINGER PROTEIN XLCGF49.1-LIKE-RELATED"/>
    <property type="match status" value="1"/>
</dbReference>
<dbReference type="GeneID" id="40310591"/>
<protein>
    <submittedName>
        <fullName evidence="13">Zinc finger, c2h2 type domain-containing protein</fullName>
    </submittedName>
</protein>
<feature type="compositionally biased region" description="Low complexity" evidence="10">
    <location>
        <begin position="730"/>
        <end position="746"/>
    </location>
</feature>
<dbReference type="InterPro" id="IPR050331">
    <property type="entry name" value="Zinc_finger"/>
</dbReference>
<feature type="region of interest" description="Disordered" evidence="10">
    <location>
        <begin position="375"/>
        <end position="429"/>
    </location>
</feature>
<dbReference type="STRING" id="94643.A0A2A9MIC7"/>
<dbReference type="GO" id="GO:0010468">
    <property type="term" value="P:regulation of gene expression"/>
    <property type="evidence" value="ECO:0007669"/>
    <property type="project" value="TreeGrafter"/>
</dbReference>
<dbReference type="SUPFAM" id="SSF57667">
    <property type="entry name" value="beta-beta-alpha zinc fingers"/>
    <property type="match status" value="2"/>
</dbReference>
<feature type="region of interest" description="Disordered" evidence="10">
    <location>
        <begin position="1120"/>
        <end position="1141"/>
    </location>
</feature>
<evidence type="ECO:0000313" key="13">
    <source>
        <dbReference type="EMBL" id="PFH36011.1"/>
    </source>
</evidence>
<dbReference type="GO" id="GO:0005634">
    <property type="term" value="C:nucleus"/>
    <property type="evidence" value="ECO:0007669"/>
    <property type="project" value="UniProtKB-SubCell"/>
</dbReference>
<feature type="region of interest" description="Disordered" evidence="10">
    <location>
        <begin position="778"/>
        <end position="800"/>
    </location>
</feature>
<organism evidence="13 14">
    <name type="scientific">Besnoitia besnoiti</name>
    <name type="common">Apicomplexan protozoan</name>
    <dbReference type="NCBI Taxonomy" id="94643"/>
    <lineage>
        <taxon>Eukaryota</taxon>
        <taxon>Sar</taxon>
        <taxon>Alveolata</taxon>
        <taxon>Apicomplexa</taxon>
        <taxon>Conoidasida</taxon>
        <taxon>Coccidia</taxon>
        <taxon>Eucoccidiorida</taxon>
        <taxon>Eimeriorina</taxon>
        <taxon>Sarcocystidae</taxon>
        <taxon>Besnoitia</taxon>
    </lineage>
</organism>
<feature type="compositionally biased region" description="Low complexity" evidence="10">
    <location>
        <begin position="1071"/>
        <end position="1083"/>
    </location>
</feature>
<feature type="domain" description="C2H2-type" evidence="12">
    <location>
        <begin position="1407"/>
        <end position="1435"/>
    </location>
</feature>
<evidence type="ECO:0000256" key="3">
    <source>
        <dbReference type="ARBA" id="ARBA00022737"/>
    </source>
</evidence>
<feature type="chain" id="PRO_5012496151" evidence="11">
    <location>
        <begin position="23"/>
        <end position="1495"/>
    </location>
</feature>
<feature type="region of interest" description="Disordered" evidence="10">
    <location>
        <begin position="1028"/>
        <end position="1099"/>
    </location>
</feature>
<dbReference type="PANTHER" id="PTHR16515">
    <property type="entry name" value="PR DOMAIN ZINC FINGER PROTEIN"/>
    <property type="match status" value="1"/>
</dbReference>
<sequence length="1495" mass="158180">MHGHLRAQGWLLPTVLLQGAKLDQFAAAARGFRYRLTVRHNAASELQNGAHQVLQSSPPVPDIPGGLSGPRAVSLAEAASEEFFPPQRKGQPACSRSKIPSGRGTAKGGMEEGGVKKAMADKEFLSPQSPSAVQAGLVESGCAFGKEVATPSSTSTSALDSSSHPRSPTSSLAQSPKQPPHAFVCSLSSSKGTDGAEFSFSVAGVTAFSTAPSRCFSSGGGSPPFSFSPSASSLGEVAGVSADLVLPSRKQADPFEECNSFLRGSTDRPSPPEALACAGNSGAPNGARSSGSPEACVRKCPGGVDAEGAVEAGCGAGAPGSRQRRDEEATLSPSSGQNSVEATSAPFEGVPEQPSKSVWQLTQELMERFAHLEARGREDAASRSGGGVAEDTRWEAASLSMDKARHRSASGLGLQSSVQSDKAEPLHPSHVQDSRFLSLLKQIQQCLRMSSPSGAPAGGHYTSAMEEWTSDTPFKAVEAPSAGCDATTPERKMKQSAVEESRMQKEAMLAKEQQGRQLRIATKHDAIWHLSDLVQVAANTGTAKASKLGPTEDAERGESELAPPLKGNRPHIDAFAADTRHKDGVAQTPGVAVGSESPSDSQDDDFDWYTHTMAKQRRRKSSTSCSEGSRQYGENGSFSFEKNHLKGHSADLGPNMETTEQLFFTPTRSVGCRTGESCVASAHGEERDSAGIVPKSAPAAFSADEDRADDKTPIRDIIRTFLSRHFTEGSASTPSSSVSRHSSPAASLPPLPASPLLSSAGDILMADMELSLSTGRLASPTQCGKASEEKRSAAVARQPASRSVAADGCSGYASFSPALSAAESAMEIASGQAQQPSGMLPASGDNVRGVRREAKHPKGLLDALDLPAKEPCRDERDSSPPSVSLLLSFLLTARAEKHQEEQRMFLAGLQTACAVLRGREASAASDASGPSSWLPAIMANVTSRPDGKLEKSAAPASRCSQRSVLCQGSTLAPCETRRGSRSPARESAIPRPPTKLLSRPDRFLTTPALVLTGSDAPVEAGAAYPLPAISGLSGESKGLAPSTPERQKESRGSRRSSVSACEDDARRSRGDSSSSERVPSPFSQPSEKEGSPNSLYAQRRVSGSPFTKYEGRASERVAGTGISSVCRRRRDSNTDSHTESALLPSSAEISLTRKRRQDFAEATQIGELYNTNAKRKALLSSAKMSARSEVGVAEPRTLLTTACFAGHPQGLDELSALFQCGVPQKVMEGIDARVGTKSAFVSEGRPSEGVISSGAKQTEISQFPVKNAETNVRLWRFPAAAGFASKDTAAMWAQGNRRERVSPSGLETHIPTERGFTESGKTQTASGTGEKRGHRPTAKKERSEGRVYACPLCHGSFSRNYNLHHHMRAVHEGAKPFVCPICQKTFSYKRGNLEQHIQAVHRGQKPFQCKICNRTFSQKGNLSQHIQAVHAGNRPFQCPQCARAFSRKSHLHRHVTSLKHFGPGSPVATEESSQDTAAAVHFESAAAARVVDSAI</sequence>
<dbReference type="PROSITE" id="PS00028">
    <property type="entry name" value="ZINC_FINGER_C2H2_1"/>
    <property type="match status" value="3"/>
</dbReference>
<keyword evidence="8" id="KW-0539">Nucleus</keyword>
<keyword evidence="6" id="KW-0805">Transcription regulation</keyword>
<dbReference type="SMART" id="SM00355">
    <property type="entry name" value="ZnF_C2H2"/>
    <property type="match status" value="4"/>
</dbReference>
<keyword evidence="3" id="KW-0677">Repeat</keyword>
<feature type="region of interest" description="Disordered" evidence="10">
    <location>
        <begin position="82"/>
        <end position="114"/>
    </location>
</feature>
<keyword evidence="11" id="KW-0732">Signal</keyword>
<dbReference type="Gene3D" id="3.30.160.60">
    <property type="entry name" value="Classic Zinc Finger"/>
    <property type="match status" value="4"/>
</dbReference>
<keyword evidence="2" id="KW-0479">Metal-binding</keyword>
<evidence type="ECO:0000256" key="5">
    <source>
        <dbReference type="ARBA" id="ARBA00022833"/>
    </source>
</evidence>
<dbReference type="InterPro" id="IPR013087">
    <property type="entry name" value="Znf_C2H2_type"/>
</dbReference>
<feature type="region of interest" description="Disordered" evidence="10">
    <location>
        <begin position="149"/>
        <end position="186"/>
    </location>
</feature>
<feature type="compositionally biased region" description="Basic and acidic residues" evidence="10">
    <location>
        <begin position="867"/>
        <end position="878"/>
    </location>
</feature>
<feature type="compositionally biased region" description="Polar residues" evidence="10">
    <location>
        <begin position="331"/>
        <end position="342"/>
    </location>
</feature>
<gene>
    <name evidence="13" type="ORF">BESB_056620</name>
</gene>
<evidence type="ECO:0000256" key="7">
    <source>
        <dbReference type="ARBA" id="ARBA00023163"/>
    </source>
</evidence>
<feature type="region of interest" description="Disordered" evidence="10">
    <location>
        <begin position="257"/>
        <end position="296"/>
    </location>
</feature>
<feature type="region of interest" description="Disordered" evidence="10">
    <location>
        <begin position="542"/>
        <end position="640"/>
    </location>
</feature>
<dbReference type="Pfam" id="PF00096">
    <property type="entry name" value="zf-C2H2"/>
    <property type="match status" value="3"/>
</dbReference>
<evidence type="ECO:0000256" key="11">
    <source>
        <dbReference type="SAM" id="SignalP"/>
    </source>
</evidence>
<evidence type="ECO:0000256" key="6">
    <source>
        <dbReference type="ARBA" id="ARBA00023015"/>
    </source>
</evidence>
<evidence type="ECO:0000256" key="8">
    <source>
        <dbReference type="ARBA" id="ARBA00023242"/>
    </source>
</evidence>
<accession>A0A2A9MIC7</accession>
<dbReference type="InterPro" id="IPR036236">
    <property type="entry name" value="Znf_C2H2_sf"/>
</dbReference>
<dbReference type="FunFam" id="3.30.160.60:FF:000710">
    <property type="entry name" value="Zinc finger protein 768"/>
    <property type="match status" value="1"/>
</dbReference>
<evidence type="ECO:0000256" key="9">
    <source>
        <dbReference type="PROSITE-ProRule" id="PRU00042"/>
    </source>
</evidence>
<dbReference type="OrthoDB" id="9402531at2759"/>